<name>A0A2V1EBW0_9PLEO</name>
<dbReference type="OrthoDB" id="268594at2759"/>
<dbReference type="EMBL" id="KZ805305">
    <property type="protein sequence ID" value="PVI07164.1"/>
    <property type="molecule type" value="Genomic_DNA"/>
</dbReference>
<feature type="region of interest" description="Disordered" evidence="6">
    <location>
        <begin position="1"/>
        <end position="27"/>
    </location>
</feature>
<organism evidence="7 8">
    <name type="scientific">Periconia macrospinosa</name>
    <dbReference type="NCBI Taxonomy" id="97972"/>
    <lineage>
        <taxon>Eukaryota</taxon>
        <taxon>Fungi</taxon>
        <taxon>Dikarya</taxon>
        <taxon>Ascomycota</taxon>
        <taxon>Pezizomycotina</taxon>
        <taxon>Dothideomycetes</taxon>
        <taxon>Pleosporomycetidae</taxon>
        <taxon>Pleosporales</taxon>
        <taxon>Massarineae</taxon>
        <taxon>Periconiaceae</taxon>
        <taxon>Periconia</taxon>
    </lineage>
</organism>
<evidence type="ECO:0008006" key="9">
    <source>
        <dbReference type="Google" id="ProtNLM"/>
    </source>
</evidence>
<sequence length="159" mass="17373">MSTFGGPGGGQKITKPTPPERGSFPLDHDGECKHIMASYLRCLKSHRGTNDPECRNLSKSYLSCRMDRYVPNTPFSSSSLPPAIFPNSPNSLSASLRLRYIPATVLHSESKLLVIPSCQSDRDRVLGIRRVGGSVKQGGDAVPSILYRNLKRGAQPHLI</sequence>
<evidence type="ECO:0000313" key="7">
    <source>
        <dbReference type="EMBL" id="PVI07164.1"/>
    </source>
</evidence>
<comment type="similarity">
    <text evidence="5">Belongs to the COX19 family.</text>
</comment>
<comment type="function">
    <text evidence="4">Required for the assembly of mitochondrial cytochrome c oxidase.</text>
</comment>
<evidence type="ECO:0000256" key="5">
    <source>
        <dbReference type="ARBA" id="ARBA00038223"/>
    </source>
</evidence>
<dbReference type="AlphaFoldDB" id="A0A2V1EBW0"/>
<evidence type="ECO:0000256" key="6">
    <source>
        <dbReference type="SAM" id="MobiDB-lite"/>
    </source>
</evidence>
<evidence type="ECO:0000313" key="8">
    <source>
        <dbReference type="Proteomes" id="UP000244855"/>
    </source>
</evidence>
<keyword evidence="8" id="KW-1185">Reference proteome</keyword>
<comment type="subcellular location">
    <subcellularLocation>
        <location evidence="1">Cytoplasm</location>
    </subcellularLocation>
</comment>
<dbReference type="GO" id="GO:0033617">
    <property type="term" value="P:mitochondrial respiratory chain complex IV assembly"/>
    <property type="evidence" value="ECO:0007669"/>
    <property type="project" value="TreeGrafter"/>
</dbReference>
<dbReference type="PROSITE" id="PS51808">
    <property type="entry name" value="CHCH"/>
    <property type="match status" value="1"/>
</dbReference>
<feature type="compositionally biased region" description="Gly residues" evidence="6">
    <location>
        <begin position="1"/>
        <end position="11"/>
    </location>
</feature>
<dbReference type="PANTHER" id="PTHR21107:SF2">
    <property type="entry name" value="CYTOCHROME C OXIDASE ASSEMBLY PROTEIN COX19"/>
    <property type="match status" value="1"/>
</dbReference>
<dbReference type="InterPro" id="IPR051383">
    <property type="entry name" value="COX19"/>
</dbReference>
<dbReference type="STRING" id="97972.A0A2V1EBW0"/>
<dbReference type="PANTHER" id="PTHR21107">
    <property type="entry name" value="CYTOCHROME C OXIDASE ASSEMBLY PROTEIN COX19"/>
    <property type="match status" value="1"/>
</dbReference>
<keyword evidence="2" id="KW-0963">Cytoplasm</keyword>
<reference evidence="7 8" key="1">
    <citation type="journal article" date="2018" name="Sci. Rep.">
        <title>Comparative genomics provides insights into the lifestyle and reveals functional heterogeneity of dark septate endophytic fungi.</title>
        <authorList>
            <person name="Knapp D.G."/>
            <person name="Nemeth J.B."/>
            <person name="Barry K."/>
            <person name="Hainaut M."/>
            <person name="Henrissat B."/>
            <person name="Johnson J."/>
            <person name="Kuo A."/>
            <person name="Lim J.H.P."/>
            <person name="Lipzen A."/>
            <person name="Nolan M."/>
            <person name="Ohm R.A."/>
            <person name="Tamas L."/>
            <person name="Grigoriev I.V."/>
            <person name="Spatafora J.W."/>
            <person name="Nagy L.G."/>
            <person name="Kovacs G.M."/>
        </authorList>
    </citation>
    <scope>NUCLEOTIDE SEQUENCE [LARGE SCALE GENOMIC DNA]</scope>
    <source>
        <strain evidence="7 8">DSE2036</strain>
    </source>
</reference>
<keyword evidence="3" id="KW-1015">Disulfide bond</keyword>
<evidence type="ECO:0000256" key="4">
    <source>
        <dbReference type="ARBA" id="ARBA00037279"/>
    </source>
</evidence>
<proteinExistence type="inferred from homology"/>
<accession>A0A2V1EBW0</accession>
<dbReference type="Proteomes" id="UP000244855">
    <property type="component" value="Unassembled WGS sequence"/>
</dbReference>
<evidence type="ECO:0000256" key="2">
    <source>
        <dbReference type="ARBA" id="ARBA00022490"/>
    </source>
</evidence>
<evidence type="ECO:0000256" key="3">
    <source>
        <dbReference type="ARBA" id="ARBA00023157"/>
    </source>
</evidence>
<evidence type="ECO:0000256" key="1">
    <source>
        <dbReference type="ARBA" id="ARBA00004496"/>
    </source>
</evidence>
<protein>
    <recommendedName>
        <fullName evidence="9">CHCH domain-containing protein</fullName>
    </recommendedName>
</protein>
<dbReference type="GO" id="GO:0005758">
    <property type="term" value="C:mitochondrial intermembrane space"/>
    <property type="evidence" value="ECO:0007669"/>
    <property type="project" value="TreeGrafter"/>
</dbReference>
<gene>
    <name evidence="7" type="ORF">DM02DRAFT_512960</name>
</gene>